<keyword evidence="1" id="KW-0812">Transmembrane</keyword>
<keyword evidence="3" id="KW-1185">Reference proteome</keyword>
<dbReference type="Proteomes" id="UP000655225">
    <property type="component" value="Unassembled WGS sequence"/>
</dbReference>
<keyword evidence="1" id="KW-1133">Transmembrane helix</keyword>
<dbReference type="EMBL" id="JABCRI010000016">
    <property type="protein sequence ID" value="KAF8392103.1"/>
    <property type="molecule type" value="Genomic_DNA"/>
</dbReference>
<name>A0A835D638_TETSI</name>
<feature type="transmembrane region" description="Helical" evidence="1">
    <location>
        <begin position="42"/>
        <end position="60"/>
    </location>
</feature>
<evidence type="ECO:0000313" key="3">
    <source>
        <dbReference type="Proteomes" id="UP000655225"/>
    </source>
</evidence>
<comment type="caution">
    <text evidence="2">The sequence shown here is derived from an EMBL/GenBank/DDBJ whole genome shotgun (WGS) entry which is preliminary data.</text>
</comment>
<protein>
    <submittedName>
        <fullName evidence="2">Uncharacterized protein</fullName>
    </submittedName>
</protein>
<keyword evidence="1" id="KW-0472">Membrane</keyword>
<organism evidence="2 3">
    <name type="scientific">Tetracentron sinense</name>
    <name type="common">Spur-leaf</name>
    <dbReference type="NCBI Taxonomy" id="13715"/>
    <lineage>
        <taxon>Eukaryota</taxon>
        <taxon>Viridiplantae</taxon>
        <taxon>Streptophyta</taxon>
        <taxon>Embryophyta</taxon>
        <taxon>Tracheophyta</taxon>
        <taxon>Spermatophyta</taxon>
        <taxon>Magnoliopsida</taxon>
        <taxon>Trochodendrales</taxon>
        <taxon>Trochodendraceae</taxon>
        <taxon>Tetracentron</taxon>
    </lineage>
</organism>
<gene>
    <name evidence="2" type="ORF">HHK36_022445</name>
</gene>
<evidence type="ECO:0000313" key="2">
    <source>
        <dbReference type="EMBL" id="KAF8392103.1"/>
    </source>
</evidence>
<sequence>MADLDYSSDVISVDSRGTQEMGEKEKALVSFRIFYPSLQYRWLTWITLVMILQWILEVSMDEKIQNKYMIVID</sequence>
<accession>A0A835D638</accession>
<evidence type="ECO:0000256" key="1">
    <source>
        <dbReference type="SAM" id="Phobius"/>
    </source>
</evidence>
<dbReference type="AlphaFoldDB" id="A0A835D638"/>
<proteinExistence type="predicted"/>
<reference evidence="2 3" key="1">
    <citation type="submission" date="2020-04" db="EMBL/GenBank/DDBJ databases">
        <title>Plant Genome Project.</title>
        <authorList>
            <person name="Zhang R.-G."/>
        </authorList>
    </citation>
    <scope>NUCLEOTIDE SEQUENCE [LARGE SCALE GENOMIC DNA]</scope>
    <source>
        <strain evidence="2">YNK0</strain>
        <tissue evidence="2">Leaf</tissue>
    </source>
</reference>